<keyword evidence="2" id="KW-1185">Reference proteome</keyword>
<comment type="caution">
    <text evidence="1">The sequence shown here is derived from an EMBL/GenBank/DDBJ whole genome shotgun (WGS) entry which is preliminary data.</text>
</comment>
<organism evidence="1 2">
    <name type="scientific">Fusarium redolens</name>
    <dbReference type="NCBI Taxonomy" id="48865"/>
    <lineage>
        <taxon>Eukaryota</taxon>
        <taxon>Fungi</taxon>
        <taxon>Dikarya</taxon>
        <taxon>Ascomycota</taxon>
        <taxon>Pezizomycotina</taxon>
        <taxon>Sordariomycetes</taxon>
        <taxon>Hypocreomycetidae</taxon>
        <taxon>Hypocreales</taxon>
        <taxon>Nectriaceae</taxon>
        <taxon>Fusarium</taxon>
        <taxon>Fusarium redolens species complex</taxon>
    </lineage>
</organism>
<name>A0A9P9G361_FUSRE</name>
<evidence type="ECO:0000313" key="1">
    <source>
        <dbReference type="EMBL" id="KAH7231618.1"/>
    </source>
</evidence>
<proteinExistence type="predicted"/>
<dbReference type="SUPFAM" id="SSF48403">
    <property type="entry name" value="Ankyrin repeat"/>
    <property type="match status" value="1"/>
</dbReference>
<dbReference type="InterPro" id="IPR002110">
    <property type="entry name" value="Ankyrin_rpt"/>
</dbReference>
<dbReference type="RefSeq" id="XP_046043555.1">
    <property type="nucleotide sequence ID" value="XM_046194030.1"/>
</dbReference>
<dbReference type="InterPro" id="IPR036770">
    <property type="entry name" value="Ankyrin_rpt-contain_sf"/>
</dbReference>
<reference evidence="1" key="1">
    <citation type="journal article" date="2021" name="Nat. Commun.">
        <title>Genetic determinants of endophytism in the Arabidopsis root mycobiome.</title>
        <authorList>
            <person name="Mesny F."/>
            <person name="Miyauchi S."/>
            <person name="Thiergart T."/>
            <person name="Pickel B."/>
            <person name="Atanasova L."/>
            <person name="Karlsson M."/>
            <person name="Huettel B."/>
            <person name="Barry K.W."/>
            <person name="Haridas S."/>
            <person name="Chen C."/>
            <person name="Bauer D."/>
            <person name="Andreopoulos W."/>
            <person name="Pangilinan J."/>
            <person name="LaButti K."/>
            <person name="Riley R."/>
            <person name="Lipzen A."/>
            <person name="Clum A."/>
            <person name="Drula E."/>
            <person name="Henrissat B."/>
            <person name="Kohler A."/>
            <person name="Grigoriev I.V."/>
            <person name="Martin F.M."/>
            <person name="Hacquard S."/>
        </authorList>
    </citation>
    <scope>NUCLEOTIDE SEQUENCE</scope>
    <source>
        <strain evidence="1">MPI-CAGE-AT-0023</strain>
    </source>
</reference>
<dbReference type="GeneID" id="70223984"/>
<dbReference type="OrthoDB" id="5086976at2759"/>
<dbReference type="EMBL" id="JAGMUX010000020">
    <property type="protein sequence ID" value="KAH7231618.1"/>
    <property type="molecule type" value="Genomic_DNA"/>
</dbReference>
<dbReference type="AlphaFoldDB" id="A0A9P9G361"/>
<dbReference type="Proteomes" id="UP000720189">
    <property type="component" value="Unassembled WGS sequence"/>
</dbReference>
<gene>
    <name evidence="1" type="ORF">BKA55DRAFT_581161</name>
</gene>
<feature type="non-terminal residue" evidence="1">
    <location>
        <position position="152"/>
    </location>
</feature>
<evidence type="ECO:0000313" key="2">
    <source>
        <dbReference type="Proteomes" id="UP000720189"/>
    </source>
</evidence>
<sequence length="152" mass="17673">MALLSHESVDLDQQDHYGSTPLSIAVRNCRPQIVKALLATGEVAFNSQDRFGRTLWWWARRSRNTDIQQALRDYSEKRGIAICNNDDFIEVSPISNYESSRWCDVCTLSIPENEVFYECDHELALKRKTKRDEVGLLYLLLRSLLAYYCLHI</sequence>
<dbReference type="Pfam" id="PF12796">
    <property type="entry name" value="Ank_2"/>
    <property type="match status" value="1"/>
</dbReference>
<accession>A0A9P9G361</accession>
<protein>
    <recommendedName>
        <fullName evidence="3">Ankyrin</fullName>
    </recommendedName>
</protein>
<evidence type="ECO:0008006" key="3">
    <source>
        <dbReference type="Google" id="ProtNLM"/>
    </source>
</evidence>
<dbReference type="Gene3D" id="1.25.40.20">
    <property type="entry name" value="Ankyrin repeat-containing domain"/>
    <property type="match status" value="1"/>
</dbReference>